<comment type="caution">
    <text evidence="3">The sequence shown here is derived from an EMBL/GenBank/DDBJ whole genome shotgun (WGS) entry which is preliminary data.</text>
</comment>
<accession>A0AAV5EK76</accession>
<dbReference type="PANTHER" id="PTHR13233">
    <property type="entry name" value="MICROSPHERULE PROTEIN 1"/>
    <property type="match status" value="1"/>
</dbReference>
<keyword evidence="2" id="KW-0472">Membrane</keyword>
<dbReference type="GO" id="GO:0031011">
    <property type="term" value="C:Ino80 complex"/>
    <property type="evidence" value="ECO:0007669"/>
    <property type="project" value="InterPro"/>
</dbReference>
<dbReference type="EMBL" id="BQKI01000076">
    <property type="protein sequence ID" value="GJN22991.1"/>
    <property type="molecule type" value="Genomic_DNA"/>
</dbReference>
<dbReference type="PANTHER" id="PTHR13233:SF0">
    <property type="entry name" value="MICROSPHERULE PROTEIN 1"/>
    <property type="match status" value="1"/>
</dbReference>
<proteinExistence type="predicted"/>
<keyword evidence="2" id="KW-1133">Transmembrane helix</keyword>
<evidence type="ECO:0000256" key="1">
    <source>
        <dbReference type="SAM" id="MobiDB-lite"/>
    </source>
</evidence>
<feature type="transmembrane region" description="Helical" evidence="2">
    <location>
        <begin position="208"/>
        <end position="226"/>
    </location>
</feature>
<dbReference type="InterPro" id="IPR037912">
    <property type="entry name" value="MCRS1"/>
</dbReference>
<dbReference type="GO" id="GO:0045944">
    <property type="term" value="P:positive regulation of transcription by RNA polymerase II"/>
    <property type="evidence" value="ECO:0007669"/>
    <property type="project" value="TreeGrafter"/>
</dbReference>
<organism evidence="3 4">
    <name type="scientific">Eleusine coracana subsp. coracana</name>
    <dbReference type="NCBI Taxonomy" id="191504"/>
    <lineage>
        <taxon>Eukaryota</taxon>
        <taxon>Viridiplantae</taxon>
        <taxon>Streptophyta</taxon>
        <taxon>Embryophyta</taxon>
        <taxon>Tracheophyta</taxon>
        <taxon>Spermatophyta</taxon>
        <taxon>Magnoliopsida</taxon>
        <taxon>Liliopsida</taxon>
        <taxon>Poales</taxon>
        <taxon>Poaceae</taxon>
        <taxon>PACMAD clade</taxon>
        <taxon>Chloridoideae</taxon>
        <taxon>Cynodonteae</taxon>
        <taxon>Eleusininae</taxon>
        <taxon>Eleusine</taxon>
    </lineage>
</organism>
<feature type="region of interest" description="Disordered" evidence="1">
    <location>
        <begin position="1"/>
        <end position="36"/>
    </location>
</feature>
<keyword evidence="2" id="KW-0812">Transmembrane</keyword>
<keyword evidence="4" id="KW-1185">Reference proteome</keyword>
<evidence type="ECO:0000256" key="2">
    <source>
        <dbReference type="SAM" id="Phobius"/>
    </source>
</evidence>
<dbReference type="GO" id="GO:0071339">
    <property type="term" value="C:MLL1 complex"/>
    <property type="evidence" value="ECO:0007669"/>
    <property type="project" value="InterPro"/>
</dbReference>
<dbReference type="GO" id="GO:0044545">
    <property type="term" value="C:NSL complex"/>
    <property type="evidence" value="ECO:0007669"/>
    <property type="project" value="TreeGrafter"/>
</dbReference>
<reference evidence="3" key="2">
    <citation type="submission" date="2021-12" db="EMBL/GenBank/DDBJ databases">
        <title>Resequencing data analysis of finger millet.</title>
        <authorList>
            <person name="Hatakeyama M."/>
            <person name="Aluri S."/>
            <person name="Balachadran M.T."/>
            <person name="Sivarajan S.R."/>
            <person name="Poveda L."/>
            <person name="Shimizu-Inatsugi R."/>
            <person name="Schlapbach R."/>
            <person name="Sreeman S.M."/>
            <person name="Shimizu K.K."/>
        </authorList>
    </citation>
    <scope>NUCLEOTIDE SEQUENCE</scope>
</reference>
<feature type="compositionally biased region" description="Basic residues" evidence="1">
    <location>
        <begin position="1"/>
        <end position="10"/>
    </location>
</feature>
<dbReference type="AlphaFoldDB" id="A0AAV5EK76"/>
<sequence length="243" mass="26687">MSNHHRKKMKLSPSTSEQKEGSVAPNDGVVEAKPSEGASAAGVLVTCKIDTNDVNTCMLALPSFGSGGFGEGSPCNFGQPESFDNSHDLTLQTSIQVPVPDQMQFNPHDNRQELGDVATLPNCMPSNALSDLGIEDHVATVPTPVQAEVCSDNENDIPNYYDLEALILNQDLIPWDQDTDFMHPEVTRFQHPESRKSLIRLEQGARSYLNRAIMSYGAFAVIYGLHLKYYIKDPEVNSGNIFC</sequence>
<evidence type="ECO:0000313" key="4">
    <source>
        <dbReference type="Proteomes" id="UP001054889"/>
    </source>
</evidence>
<name>A0AAV5EK76_ELECO</name>
<dbReference type="Proteomes" id="UP001054889">
    <property type="component" value="Unassembled WGS sequence"/>
</dbReference>
<reference evidence="3" key="1">
    <citation type="journal article" date="2018" name="DNA Res.">
        <title>Multiple hybrid de novo genome assembly of finger millet, an orphan allotetraploid crop.</title>
        <authorList>
            <person name="Hatakeyama M."/>
            <person name="Aluri S."/>
            <person name="Balachadran M.T."/>
            <person name="Sivarajan S.R."/>
            <person name="Patrignani A."/>
            <person name="Gruter S."/>
            <person name="Poveda L."/>
            <person name="Shimizu-Inatsugi R."/>
            <person name="Baeten J."/>
            <person name="Francoijs K.J."/>
            <person name="Nataraja K.N."/>
            <person name="Reddy Y.A.N."/>
            <person name="Phadnis S."/>
            <person name="Ravikumar R.L."/>
            <person name="Schlapbach R."/>
            <person name="Sreeman S.M."/>
            <person name="Shimizu K.K."/>
        </authorList>
    </citation>
    <scope>NUCLEOTIDE SEQUENCE</scope>
</reference>
<gene>
    <name evidence="3" type="primary">gb10604</name>
    <name evidence="3" type="ORF">PR202_gb10604</name>
</gene>
<protein>
    <submittedName>
        <fullName evidence="3">Uncharacterized protein</fullName>
    </submittedName>
</protein>
<evidence type="ECO:0000313" key="3">
    <source>
        <dbReference type="EMBL" id="GJN22991.1"/>
    </source>
</evidence>
<dbReference type="GO" id="GO:0002151">
    <property type="term" value="F:G-quadruplex RNA binding"/>
    <property type="evidence" value="ECO:0007669"/>
    <property type="project" value="InterPro"/>
</dbReference>